<dbReference type="EMBL" id="JAIWYP010000006">
    <property type="protein sequence ID" value="KAH3811447.1"/>
    <property type="molecule type" value="Genomic_DNA"/>
</dbReference>
<dbReference type="AlphaFoldDB" id="A0A9D4JL67"/>
<reference evidence="2" key="1">
    <citation type="journal article" date="2019" name="bioRxiv">
        <title>The Genome of the Zebra Mussel, Dreissena polymorpha: A Resource for Invasive Species Research.</title>
        <authorList>
            <person name="McCartney M.A."/>
            <person name="Auch B."/>
            <person name="Kono T."/>
            <person name="Mallez S."/>
            <person name="Zhang Y."/>
            <person name="Obille A."/>
            <person name="Becker A."/>
            <person name="Abrahante J.E."/>
            <person name="Garbe J."/>
            <person name="Badalamenti J.P."/>
            <person name="Herman A."/>
            <person name="Mangelson H."/>
            <person name="Liachko I."/>
            <person name="Sullivan S."/>
            <person name="Sone E.D."/>
            <person name="Koren S."/>
            <person name="Silverstein K.A.T."/>
            <person name="Beckman K.B."/>
            <person name="Gohl D.M."/>
        </authorList>
    </citation>
    <scope>NUCLEOTIDE SEQUENCE</scope>
    <source>
        <strain evidence="2">Duluth1</strain>
        <tissue evidence="2">Whole animal</tissue>
    </source>
</reference>
<name>A0A9D4JL67_DREPO</name>
<protein>
    <recommendedName>
        <fullName evidence="1">F5/8 type C domain-containing protein</fullName>
    </recommendedName>
</protein>
<dbReference type="PROSITE" id="PS50022">
    <property type="entry name" value="FA58C_3"/>
    <property type="match status" value="1"/>
</dbReference>
<dbReference type="Gene3D" id="2.60.120.260">
    <property type="entry name" value="Galactose-binding domain-like"/>
    <property type="match status" value="1"/>
</dbReference>
<sequence length="58" mass="6428">MYLQIDFGNERKVHAVATQGYSDTFNLVTYKLACSVDGNSFIDAASTVTSIKTTKRSY</sequence>
<gene>
    <name evidence="2" type="ORF">DPMN_139857</name>
</gene>
<accession>A0A9D4JL67</accession>
<organism evidence="2 3">
    <name type="scientific">Dreissena polymorpha</name>
    <name type="common">Zebra mussel</name>
    <name type="synonym">Mytilus polymorpha</name>
    <dbReference type="NCBI Taxonomy" id="45954"/>
    <lineage>
        <taxon>Eukaryota</taxon>
        <taxon>Metazoa</taxon>
        <taxon>Spiralia</taxon>
        <taxon>Lophotrochozoa</taxon>
        <taxon>Mollusca</taxon>
        <taxon>Bivalvia</taxon>
        <taxon>Autobranchia</taxon>
        <taxon>Heteroconchia</taxon>
        <taxon>Euheterodonta</taxon>
        <taxon>Imparidentia</taxon>
        <taxon>Neoheterodontei</taxon>
        <taxon>Myida</taxon>
        <taxon>Dreissenoidea</taxon>
        <taxon>Dreissenidae</taxon>
        <taxon>Dreissena</taxon>
    </lineage>
</organism>
<dbReference type="Proteomes" id="UP000828390">
    <property type="component" value="Unassembled WGS sequence"/>
</dbReference>
<dbReference type="SUPFAM" id="SSF49785">
    <property type="entry name" value="Galactose-binding domain-like"/>
    <property type="match status" value="1"/>
</dbReference>
<evidence type="ECO:0000259" key="1">
    <source>
        <dbReference type="PROSITE" id="PS50022"/>
    </source>
</evidence>
<comment type="caution">
    <text evidence="2">The sequence shown here is derived from an EMBL/GenBank/DDBJ whole genome shotgun (WGS) entry which is preliminary data.</text>
</comment>
<proteinExistence type="predicted"/>
<dbReference type="InterPro" id="IPR008979">
    <property type="entry name" value="Galactose-bd-like_sf"/>
</dbReference>
<dbReference type="Pfam" id="PF00754">
    <property type="entry name" value="F5_F8_type_C"/>
    <property type="match status" value="1"/>
</dbReference>
<reference evidence="2" key="2">
    <citation type="submission" date="2020-11" db="EMBL/GenBank/DDBJ databases">
        <authorList>
            <person name="McCartney M.A."/>
            <person name="Auch B."/>
            <person name="Kono T."/>
            <person name="Mallez S."/>
            <person name="Becker A."/>
            <person name="Gohl D.M."/>
            <person name="Silverstein K.A.T."/>
            <person name="Koren S."/>
            <person name="Bechman K.B."/>
            <person name="Herman A."/>
            <person name="Abrahante J.E."/>
            <person name="Garbe J."/>
        </authorList>
    </citation>
    <scope>NUCLEOTIDE SEQUENCE</scope>
    <source>
        <strain evidence="2">Duluth1</strain>
        <tissue evidence="2">Whole animal</tissue>
    </source>
</reference>
<evidence type="ECO:0000313" key="2">
    <source>
        <dbReference type="EMBL" id="KAH3811447.1"/>
    </source>
</evidence>
<keyword evidence="3" id="KW-1185">Reference proteome</keyword>
<evidence type="ECO:0000313" key="3">
    <source>
        <dbReference type="Proteomes" id="UP000828390"/>
    </source>
</evidence>
<feature type="domain" description="F5/8 type C" evidence="1">
    <location>
        <begin position="1"/>
        <end position="58"/>
    </location>
</feature>
<dbReference type="InterPro" id="IPR000421">
    <property type="entry name" value="FA58C"/>
</dbReference>